<dbReference type="InterPro" id="IPR002524">
    <property type="entry name" value="Cation_efflux"/>
</dbReference>
<evidence type="ECO:0000259" key="7">
    <source>
        <dbReference type="Pfam" id="PF01545"/>
    </source>
</evidence>
<dbReference type="SUPFAM" id="SSF160240">
    <property type="entry name" value="Cation efflux protein cytoplasmic domain-like"/>
    <property type="match status" value="1"/>
</dbReference>
<dbReference type="NCBIfam" id="TIGR01297">
    <property type="entry name" value="CDF"/>
    <property type="match status" value="1"/>
</dbReference>
<keyword evidence="3 6" id="KW-0812">Transmembrane</keyword>
<dbReference type="PANTHER" id="PTHR13414">
    <property type="entry name" value="HUEL-CATION TRANSPORTER"/>
    <property type="match status" value="1"/>
</dbReference>
<organism evidence="8 9">
    <name type="scientific">Limibacillus halophilus</name>
    <dbReference type="NCBI Taxonomy" id="1579333"/>
    <lineage>
        <taxon>Bacteria</taxon>
        <taxon>Pseudomonadati</taxon>
        <taxon>Pseudomonadota</taxon>
        <taxon>Alphaproteobacteria</taxon>
        <taxon>Rhodospirillales</taxon>
        <taxon>Rhodovibrionaceae</taxon>
        <taxon>Limibacillus</taxon>
    </lineage>
</organism>
<keyword evidence="9" id="KW-1185">Reference proteome</keyword>
<feature type="domain" description="Cation efflux protein transmembrane" evidence="7">
    <location>
        <begin position="11"/>
        <end position="214"/>
    </location>
</feature>
<dbReference type="Gene3D" id="1.20.1510.10">
    <property type="entry name" value="Cation efflux protein transmembrane domain"/>
    <property type="match status" value="1"/>
</dbReference>
<dbReference type="InterPro" id="IPR040177">
    <property type="entry name" value="SLC30A9"/>
</dbReference>
<accession>A0A839SVI9</accession>
<evidence type="ECO:0000313" key="9">
    <source>
        <dbReference type="Proteomes" id="UP000581135"/>
    </source>
</evidence>
<proteinExistence type="predicted"/>
<dbReference type="InterPro" id="IPR027469">
    <property type="entry name" value="Cation_efflux_TMD_sf"/>
</dbReference>
<evidence type="ECO:0000256" key="1">
    <source>
        <dbReference type="ARBA" id="ARBA00004141"/>
    </source>
</evidence>
<comment type="subcellular location">
    <subcellularLocation>
        <location evidence="1">Membrane</location>
        <topology evidence="1">Multi-pass membrane protein</topology>
    </subcellularLocation>
</comment>
<dbReference type="Proteomes" id="UP000581135">
    <property type="component" value="Unassembled WGS sequence"/>
</dbReference>
<comment type="caution">
    <text evidence="8">The sequence shown here is derived from an EMBL/GenBank/DDBJ whole genome shotgun (WGS) entry which is preliminary data.</text>
</comment>
<dbReference type="RefSeq" id="WP_183416867.1">
    <property type="nucleotide sequence ID" value="NZ_JACHXA010000006.1"/>
</dbReference>
<dbReference type="PANTHER" id="PTHR13414:SF9">
    <property type="entry name" value="PROTON-COUPLED ZINC ANTIPORTER SLC30A9, MITOCHONDRIAL"/>
    <property type="match status" value="1"/>
</dbReference>
<feature type="transmembrane region" description="Helical" evidence="6">
    <location>
        <begin position="157"/>
        <end position="181"/>
    </location>
</feature>
<feature type="transmembrane region" description="Helical" evidence="6">
    <location>
        <begin position="9"/>
        <end position="30"/>
    </location>
</feature>
<evidence type="ECO:0000256" key="4">
    <source>
        <dbReference type="ARBA" id="ARBA00022989"/>
    </source>
</evidence>
<feature type="transmembrane region" description="Helical" evidence="6">
    <location>
        <begin position="193"/>
        <end position="211"/>
    </location>
</feature>
<dbReference type="GO" id="GO:0016020">
    <property type="term" value="C:membrane"/>
    <property type="evidence" value="ECO:0007669"/>
    <property type="project" value="UniProtKB-SubCell"/>
</dbReference>
<evidence type="ECO:0000256" key="2">
    <source>
        <dbReference type="ARBA" id="ARBA00022448"/>
    </source>
</evidence>
<dbReference type="Gene3D" id="3.30.70.1350">
    <property type="entry name" value="Cation efflux protein, cytoplasmic domain"/>
    <property type="match status" value="1"/>
</dbReference>
<gene>
    <name evidence="8" type="ORF">FHR98_002352</name>
</gene>
<evidence type="ECO:0000313" key="8">
    <source>
        <dbReference type="EMBL" id="MBB3066049.1"/>
    </source>
</evidence>
<dbReference type="EMBL" id="JACHXA010000006">
    <property type="protein sequence ID" value="MBB3066049.1"/>
    <property type="molecule type" value="Genomic_DNA"/>
</dbReference>
<protein>
    <submittedName>
        <fullName evidence="8">Cation diffusion facilitator family transporter</fullName>
    </submittedName>
</protein>
<dbReference type="GO" id="GO:0006829">
    <property type="term" value="P:zinc ion transport"/>
    <property type="evidence" value="ECO:0007669"/>
    <property type="project" value="InterPro"/>
</dbReference>
<evidence type="ECO:0000256" key="5">
    <source>
        <dbReference type="ARBA" id="ARBA00023136"/>
    </source>
</evidence>
<evidence type="ECO:0000256" key="3">
    <source>
        <dbReference type="ARBA" id="ARBA00022692"/>
    </source>
</evidence>
<keyword evidence="4 6" id="KW-1133">Transmembrane helix</keyword>
<dbReference type="SUPFAM" id="SSF161111">
    <property type="entry name" value="Cation efflux protein transmembrane domain-like"/>
    <property type="match status" value="1"/>
</dbReference>
<dbReference type="InterPro" id="IPR036837">
    <property type="entry name" value="Cation_efflux_CTD_sf"/>
</dbReference>
<name>A0A839SVI9_9PROT</name>
<dbReference type="AlphaFoldDB" id="A0A839SVI9"/>
<sequence>MAASGSKTVIYAALVGNLLIAVTKFGAALYTGSSAMLSEAIHSLVDSGNQGLLLYGLRRAKRPADDRHPFGYGMELYFWAFVVAILIFAVGSGVSLYEGILKILEPHPITNPLINYVVLGAAIIFEGVAWTMAFKEFQRTKGTRGWMEAVRQSKDPALFTVLFEDSAAMAGLIVALVGIYLSQALNMPWLDGAASVGIGIILAVVAMLLAYECKGLLIGESADKALVDSVSRIIRSEPTVNRLNELRSMHLGPRDVLLAVSIDFRDGQTVGEVESTVFRLERRIKQQFPEVRRIFIEVQSHGDHKRMVASER</sequence>
<keyword evidence="5 6" id="KW-0472">Membrane</keyword>
<dbReference type="Pfam" id="PF01545">
    <property type="entry name" value="Cation_efflux"/>
    <property type="match status" value="1"/>
</dbReference>
<reference evidence="8 9" key="1">
    <citation type="submission" date="2020-08" db="EMBL/GenBank/DDBJ databases">
        <title>Genomic Encyclopedia of Type Strains, Phase III (KMG-III): the genomes of soil and plant-associated and newly described type strains.</title>
        <authorList>
            <person name="Whitman W."/>
        </authorList>
    </citation>
    <scope>NUCLEOTIDE SEQUENCE [LARGE SCALE GENOMIC DNA]</scope>
    <source>
        <strain evidence="8 9">CECT 8803</strain>
    </source>
</reference>
<feature type="transmembrane region" description="Helical" evidence="6">
    <location>
        <begin position="76"/>
        <end position="97"/>
    </location>
</feature>
<dbReference type="GO" id="GO:0008324">
    <property type="term" value="F:monoatomic cation transmembrane transporter activity"/>
    <property type="evidence" value="ECO:0007669"/>
    <property type="project" value="InterPro"/>
</dbReference>
<feature type="transmembrane region" description="Helical" evidence="6">
    <location>
        <begin position="113"/>
        <end position="134"/>
    </location>
</feature>
<evidence type="ECO:0000256" key="6">
    <source>
        <dbReference type="SAM" id="Phobius"/>
    </source>
</evidence>
<keyword evidence="2" id="KW-0813">Transport</keyword>
<dbReference type="InterPro" id="IPR058533">
    <property type="entry name" value="Cation_efflux_TM"/>
</dbReference>